<comment type="subcellular location">
    <subcellularLocation>
        <location evidence="1">Membrane</location>
        <topology evidence="1">Multi-pass membrane protein</topology>
    </subcellularLocation>
</comment>
<evidence type="ECO:0000259" key="8">
    <source>
        <dbReference type="PROSITE" id="PS50850"/>
    </source>
</evidence>
<dbReference type="EMBL" id="BTRK01000004">
    <property type="protein sequence ID" value="GMR50738.1"/>
    <property type="molecule type" value="Genomic_DNA"/>
</dbReference>
<feature type="transmembrane region" description="Helical" evidence="7">
    <location>
        <begin position="145"/>
        <end position="167"/>
    </location>
</feature>
<feature type="transmembrane region" description="Helical" evidence="7">
    <location>
        <begin position="113"/>
        <end position="133"/>
    </location>
</feature>
<dbReference type="Pfam" id="PF00083">
    <property type="entry name" value="Sugar_tr"/>
    <property type="match status" value="1"/>
</dbReference>
<dbReference type="Pfam" id="PF07690">
    <property type="entry name" value="MFS_1"/>
    <property type="match status" value="1"/>
</dbReference>
<keyword evidence="6 7" id="KW-0472">Membrane</keyword>
<feature type="transmembrane region" description="Helical" evidence="7">
    <location>
        <begin position="173"/>
        <end position="194"/>
    </location>
</feature>
<dbReference type="SUPFAM" id="SSF103473">
    <property type="entry name" value="MFS general substrate transporter"/>
    <property type="match status" value="1"/>
</dbReference>
<sequence length="464" mass="50969">ATTYTVSDAVESIGFGRFQLIMSALCGFAQMADSMEIMLLSLLSPSLVCEWGITPAEQALCTTCVFLGWMIFSPVWGWFCDRYGRRTGLFLSSLIASIFGIATAAATSYPMFVVLRGCVGMALGGTTQTATIYSEFLPTKNRAGCIILLAFFWAIGSAVEAVVALIVMPILGWRGLVVFSSLPLLVFAFCSWWLPESARYYVARGEKDKATKVLERVARYNKKLLPEGDIVLHQTEQNGAKQMMKPTGILALLSKPILATTLLVWVVWMMNVFSYYGMTLYTTKLFQSTDECHGGSVENAHENGTSSCVPLRHEDYVDMITTSFSEVPGLIITFLLIDRIGRKRIMAVELFVFGIANYLLYFCMNRSLIVAILFVARAFIAGAFQAVYVYTPEVYPTPMRALGIGTASAFGRIGAIITPYVAQVIGDYNLVYATLIYGTSGLIGALASFLLPIETAGRQMMDTH</sequence>
<proteinExistence type="inferred from homology"/>
<evidence type="ECO:0000256" key="3">
    <source>
        <dbReference type="ARBA" id="ARBA00022448"/>
    </source>
</evidence>
<evidence type="ECO:0000256" key="6">
    <source>
        <dbReference type="ARBA" id="ARBA00023136"/>
    </source>
</evidence>
<dbReference type="InterPro" id="IPR036259">
    <property type="entry name" value="MFS_trans_sf"/>
</dbReference>
<feature type="transmembrane region" description="Helical" evidence="7">
    <location>
        <begin position="249"/>
        <end position="268"/>
    </location>
</feature>
<evidence type="ECO:0000313" key="10">
    <source>
        <dbReference type="Proteomes" id="UP001328107"/>
    </source>
</evidence>
<comment type="caution">
    <text evidence="9">The sequence shown here is derived from an EMBL/GenBank/DDBJ whole genome shotgun (WGS) entry which is preliminary data.</text>
</comment>
<dbReference type="AlphaFoldDB" id="A0AAN5CU05"/>
<keyword evidence="4 7" id="KW-0812">Transmembrane</keyword>
<feature type="transmembrane region" description="Helical" evidence="7">
    <location>
        <begin position="402"/>
        <end position="422"/>
    </location>
</feature>
<keyword evidence="5 7" id="KW-1133">Transmembrane helix</keyword>
<gene>
    <name evidence="9" type="ORF">PMAYCL1PPCAC_20933</name>
</gene>
<evidence type="ECO:0000256" key="1">
    <source>
        <dbReference type="ARBA" id="ARBA00004141"/>
    </source>
</evidence>
<feature type="transmembrane region" description="Helical" evidence="7">
    <location>
        <begin position="344"/>
        <end position="362"/>
    </location>
</feature>
<feature type="transmembrane region" description="Helical" evidence="7">
    <location>
        <begin position="368"/>
        <end position="390"/>
    </location>
</feature>
<feature type="transmembrane region" description="Helical" evidence="7">
    <location>
        <begin position="428"/>
        <end position="451"/>
    </location>
</feature>
<feature type="transmembrane region" description="Helical" evidence="7">
    <location>
        <begin position="88"/>
        <end position="107"/>
    </location>
</feature>
<dbReference type="Gene3D" id="1.20.1250.20">
    <property type="entry name" value="MFS general substrate transporter like domains"/>
    <property type="match status" value="1"/>
</dbReference>
<feature type="transmembrane region" description="Helical" evidence="7">
    <location>
        <begin position="56"/>
        <end position="76"/>
    </location>
</feature>
<evidence type="ECO:0000313" key="9">
    <source>
        <dbReference type="EMBL" id="GMR50738.1"/>
    </source>
</evidence>
<dbReference type="GO" id="GO:0022857">
    <property type="term" value="F:transmembrane transporter activity"/>
    <property type="evidence" value="ECO:0007669"/>
    <property type="project" value="InterPro"/>
</dbReference>
<keyword evidence="10" id="KW-1185">Reference proteome</keyword>
<evidence type="ECO:0000256" key="2">
    <source>
        <dbReference type="ARBA" id="ARBA00008335"/>
    </source>
</evidence>
<feature type="non-terminal residue" evidence="9">
    <location>
        <position position="1"/>
    </location>
</feature>
<dbReference type="Proteomes" id="UP001328107">
    <property type="component" value="Unassembled WGS sequence"/>
</dbReference>
<dbReference type="InterPro" id="IPR020846">
    <property type="entry name" value="MFS_dom"/>
</dbReference>
<comment type="similarity">
    <text evidence="2">Belongs to the major facilitator superfamily.</text>
</comment>
<accession>A0AAN5CU05</accession>
<dbReference type="PROSITE" id="PS50850">
    <property type="entry name" value="MFS"/>
    <property type="match status" value="1"/>
</dbReference>
<feature type="transmembrane region" description="Helical" evidence="7">
    <location>
        <begin position="20"/>
        <end position="44"/>
    </location>
</feature>
<dbReference type="GO" id="GO:0016020">
    <property type="term" value="C:membrane"/>
    <property type="evidence" value="ECO:0007669"/>
    <property type="project" value="UniProtKB-SubCell"/>
</dbReference>
<name>A0AAN5CU05_9BILA</name>
<organism evidence="9 10">
    <name type="scientific">Pristionchus mayeri</name>
    <dbReference type="NCBI Taxonomy" id="1317129"/>
    <lineage>
        <taxon>Eukaryota</taxon>
        <taxon>Metazoa</taxon>
        <taxon>Ecdysozoa</taxon>
        <taxon>Nematoda</taxon>
        <taxon>Chromadorea</taxon>
        <taxon>Rhabditida</taxon>
        <taxon>Rhabditina</taxon>
        <taxon>Diplogasteromorpha</taxon>
        <taxon>Diplogasteroidea</taxon>
        <taxon>Neodiplogasteridae</taxon>
        <taxon>Pristionchus</taxon>
    </lineage>
</organism>
<feature type="domain" description="Major facilitator superfamily (MFS) profile" evidence="8">
    <location>
        <begin position="19"/>
        <end position="456"/>
    </location>
</feature>
<evidence type="ECO:0000256" key="5">
    <source>
        <dbReference type="ARBA" id="ARBA00022989"/>
    </source>
</evidence>
<evidence type="ECO:0000256" key="7">
    <source>
        <dbReference type="SAM" id="Phobius"/>
    </source>
</evidence>
<reference evidence="10" key="1">
    <citation type="submission" date="2022-10" db="EMBL/GenBank/DDBJ databases">
        <title>Genome assembly of Pristionchus species.</title>
        <authorList>
            <person name="Yoshida K."/>
            <person name="Sommer R.J."/>
        </authorList>
    </citation>
    <scope>NUCLEOTIDE SEQUENCE [LARGE SCALE GENOMIC DNA]</scope>
    <source>
        <strain evidence="10">RS5460</strain>
    </source>
</reference>
<protein>
    <recommendedName>
        <fullName evidence="8">Major facilitator superfamily (MFS) profile domain-containing protein</fullName>
    </recommendedName>
</protein>
<dbReference type="PANTHER" id="PTHR23511:SF5">
    <property type="entry name" value="MAJOR FACILITATOR-TYPE TRANSPORTER HXNZ-RELATED"/>
    <property type="match status" value="1"/>
</dbReference>
<dbReference type="InterPro" id="IPR005828">
    <property type="entry name" value="MFS_sugar_transport-like"/>
</dbReference>
<dbReference type="InterPro" id="IPR011701">
    <property type="entry name" value="MFS"/>
</dbReference>
<keyword evidence="3" id="KW-0813">Transport</keyword>
<dbReference type="PANTHER" id="PTHR23511">
    <property type="entry name" value="SYNAPTIC VESICLE GLYCOPROTEIN 2"/>
    <property type="match status" value="1"/>
</dbReference>
<evidence type="ECO:0000256" key="4">
    <source>
        <dbReference type="ARBA" id="ARBA00022692"/>
    </source>
</evidence>